<evidence type="ECO:0000259" key="6">
    <source>
        <dbReference type="SMART" id="SM00062"/>
    </source>
</evidence>
<evidence type="ECO:0000256" key="5">
    <source>
        <dbReference type="SAM" id="SignalP"/>
    </source>
</evidence>
<name>A0ABV6R8L9_9MICO</name>
<dbReference type="SUPFAM" id="SSF53850">
    <property type="entry name" value="Periplasmic binding protein-like II"/>
    <property type="match status" value="1"/>
</dbReference>
<dbReference type="SMART" id="SM00062">
    <property type="entry name" value="PBPb"/>
    <property type="match status" value="1"/>
</dbReference>
<dbReference type="Pfam" id="PF00497">
    <property type="entry name" value="SBP_bac_3"/>
    <property type="match status" value="1"/>
</dbReference>
<protein>
    <submittedName>
        <fullName evidence="7">Transporter substrate-binding domain-containing protein</fullName>
    </submittedName>
</protein>
<comment type="caution">
    <text evidence="7">The sequence shown here is derived from an EMBL/GenBank/DDBJ whole genome shotgun (WGS) entry which is preliminary data.</text>
</comment>
<organism evidence="7 8">
    <name type="scientific">Brachybacterium hainanense</name>
    <dbReference type="NCBI Taxonomy" id="1541174"/>
    <lineage>
        <taxon>Bacteria</taxon>
        <taxon>Bacillati</taxon>
        <taxon>Actinomycetota</taxon>
        <taxon>Actinomycetes</taxon>
        <taxon>Micrococcales</taxon>
        <taxon>Dermabacteraceae</taxon>
        <taxon>Brachybacterium</taxon>
    </lineage>
</organism>
<dbReference type="Proteomes" id="UP001589793">
    <property type="component" value="Unassembled WGS sequence"/>
</dbReference>
<comment type="subcellular location">
    <subcellularLocation>
        <location evidence="1">Cell envelope</location>
    </subcellularLocation>
</comment>
<keyword evidence="8" id="KW-1185">Reference proteome</keyword>
<evidence type="ECO:0000313" key="7">
    <source>
        <dbReference type="EMBL" id="MFC0673308.1"/>
    </source>
</evidence>
<dbReference type="RefSeq" id="WP_376978776.1">
    <property type="nucleotide sequence ID" value="NZ_JBHLSV010000004.1"/>
</dbReference>
<feature type="domain" description="Solute-binding protein family 3/N-terminal" evidence="6">
    <location>
        <begin position="31"/>
        <end position="253"/>
    </location>
</feature>
<reference evidence="7 8" key="1">
    <citation type="submission" date="2024-09" db="EMBL/GenBank/DDBJ databases">
        <authorList>
            <person name="Sun Q."/>
            <person name="Mori K."/>
        </authorList>
    </citation>
    <scope>NUCLEOTIDE SEQUENCE [LARGE SCALE GENOMIC DNA]</scope>
    <source>
        <strain evidence="7 8">CICC 10874</strain>
    </source>
</reference>
<dbReference type="EMBL" id="JBHLSV010000004">
    <property type="protein sequence ID" value="MFC0673308.1"/>
    <property type="molecule type" value="Genomic_DNA"/>
</dbReference>
<sequence>MSTMKRRTFAITALALPALLAACGSGGASESIRAGSTGQSYPNSYQEDGKLIGFDVEVIEKIAEKLGKTVEWTNADFSGLMGQLEARKLDTVANNVAVTEERSAQYDFTEPYAYMGATIVALGSNAQLNTLDDLAGTTIAGVLGSNNTTHLENWKAEHGVEFEIRTYETRDGAMQDLLAGRVDGYINSTGIFLAEIKKSGADLKFVGDPIAWESVAFPFAKGSELVASVNEQIAALREDGTLTELAETYFGDDVSAEPEGYTGS</sequence>
<feature type="chain" id="PRO_5045336915" evidence="5">
    <location>
        <begin position="29"/>
        <end position="264"/>
    </location>
</feature>
<dbReference type="PROSITE" id="PS51257">
    <property type="entry name" value="PROKAR_LIPOPROTEIN"/>
    <property type="match status" value="1"/>
</dbReference>
<evidence type="ECO:0000256" key="4">
    <source>
        <dbReference type="RuleBase" id="RU003744"/>
    </source>
</evidence>
<feature type="signal peptide" evidence="5">
    <location>
        <begin position="1"/>
        <end position="28"/>
    </location>
</feature>
<dbReference type="Gene3D" id="3.40.190.10">
    <property type="entry name" value="Periplasmic binding protein-like II"/>
    <property type="match status" value="2"/>
</dbReference>
<keyword evidence="3 5" id="KW-0732">Signal</keyword>
<accession>A0ABV6R8L9</accession>
<evidence type="ECO:0000256" key="3">
    <source>
        <dbReference type="ARBA" id="ARBA00022729"/>
    </source>
</evidence>
<gene>
    <name evidence="7" type="ORF">ACFFF6_04975</name>
</gene>
<evidence type="ECO:0000256" key="2">
    <source>
        <dbReference type="ARBA" id="ARBA00010333"/>
    </source>
</evidence>
<dbReference type="InterPro" id="IPR018313">
    <property type="entry name" value="SBP_3_CS"/>
</dbReference>
<comment type="similarity">
    <text evidence="2 4">Belongs to the bacterial solute-binding protein 3 family.</text>
</comment>
<dbReference type="InterPro" id="IPR001638">
    <property type="entry name" value="Solute-binding_3/MltF_N"/>
</dbReference>
<evidence type="ECO:0000313" key="8">
    <source>
        <dbReference type="Proteomes" id="UP001589793"/>
    </source>
</evidence>
<proteinExistence type="inferred from homology"/>
<dbReference type="PROSITE" id="PS01039">
    <property type="entry name" value="SBP_BACTERIAL_3"/>
    <property type="match status" value="1"/>
</dbReference>
<dbReference type="PANTHER" id="PTHR35936">
    <property type="entry name" value="MEMBRANE-BOUND LYTIC MUREIN TRANSGLYCOSYLASE F"/>
    <property type="match status" value="1"/>
</dbReference>
<evidence type="ECO:0000256" key="1">
    <source>
        <dbReference type="ARBA" id="ARBA00004196"/>
    </source>
</evidence>
<dbReference type="PANTHER" id="PTHR35936:SF19">
    <property type="entry name" value="AMINO-ACID-BINDING PROTEIN YXEM-RELATED"/>
    <property type="match status" value="1"/>
</dbReference>